<protein>
    <recommendedName>
        <fullName evidence="1">phenylalanine--tRNA ligase</fullName>
        <ecNumber evidence="1">6.1.1.20</ecNumber>
    </recommendedName>
</protein>
<dbReference type="EMBL" id="JANEYG010000230">
    <property type="protein sequence ID" value="KAJ8910961.1"/>
    <property type="molecule type" value="Genomic_DNA"/>
</dbReference>
<dbReference type="InterPro" id="IPR002319">
    <property type="entry name" value="Phenylalanyl-tRNA_Synthase"/>
</dbReference>
<dbReference type="Gene3D" id="3.30.930.10">
    <property type="entry name" value="Bira Bifunctional Protein, Domain 2"/>
    <property type="match status" value="1"/>
</dbReference>
<dbReference type="EC" id="6.1.1.20" evidence="1"/>
<evidence type="ECO:0000256" key="4">
    <source>
        <dbReference type="ARBA" id="ARBA00022840"/>
    </source>
</evidence>
<evidence type="ECO:0000313" key="10">
    <source>
        <dbReference type="Proteomes" id="UP001159042"/>
    </source>
</evidence>
<organism evidence="9 10">
    <name type="scientific">Exocentrus adspersus</name>
    <dbReference type="NCBI Taxonomy" id="1586481"/>
    <lineage>
        <taxon>Eukaryota</taxon>
        <taxon>Metazoa</taxon>
        <taxon>Ecdysozoa</taxon>
        <taxon>Arthropoda</taxon>
        <taxon>Hexapoda</taxon>
        <taxon>Insecta</taxon>
        <taxon>Pterygota</taxon>
        <taxon>Neoptera</taxon>
        <taxon>Endopterygota</taxon>
        <taxon>Coleoptera</taxon>
        <taxon>Polyphaga</taxon>
        <taxon>Cucujiformia</taxon>
        <taxon>Chrysomeloidea</taxon>
        <taxon>Cerambycidae</taxon>
        <taxon>Lamiinae</taxon>
        <taxon>Acanthocinini</taxon>
        <taxon>Exocentrus</taxon>
    </lineage>
</organism>
<dbReference type="PROSITE" id="PS50862">
    <property type="entry name" value="AA_TRNA_LIGASE_II"/>
    <property type="match status" value="1"/>
</dbReference>
<keyword evidence="3" id="KW-0547">Nucleotide-binding</keyword>
<comment type="caution">
    <text evidence="9">The sequence shown here is derived from an EMBL/GenBank/DDBJ whole genome shotgun (WGS) entry which is preliminary data.</text>
</comment>
<keyword evidence="10" id="KW-1185">Reference proteome</keyword>
<dbReference type="Pfam" id="PF01409">
    <property type="entry name" value="tRNA-synt_2d"/>
    <property type="match status" value="1"/>
</dbReference>
<evidence type="ECO:0000256" key="7">
    <source>
        <dbReference type="SAM" id="Coils"/>
    </source>
</evidence>
<accession>A0AAV8VAM5</accession>
<feature type="domain" description="Aminoacyl-transfer RNA synthetases class-II family profile" evidence="8">
    <location>
        <begin position="116"/>
        <end position="200"/>
    </location>
</feature>
<feature type="coiled-coil region" evidence="7">
    <location>
        <begin position="43"/>
        <end position="74"/>
    </location>
</feature>
<sequence>MNTSKFIESAFWNFDSLYQPQDHPSRDLHDTFYLSDTIIVSELEIDENERKNILENKEKVNENYLERVRNVHENGLVNSIGYRYKWDEKESEKLVLRTHTTANSAKTLFNMPEGNRFFSIDRVFRNETVDSTHLPEFHQVEGFLIGDNLTLSDLIQTITLFFNKLGIKELKFKPAYNPYTEPSSEVYGFHPLLNKWIEIGFGLSVERPAMIKYKCDNIRELMGSKVNLGFVKEEGICLVDE</sequence>
<dbReference type="GO" id="GO:0009328">
    <property type="term" value="C:phenylalanine-tRNA ligase complex"/>
    <property type="evidence" value="ECO:0007669"/>
    <property type="project" value="TreeGrafter"/>
</dbReference>
<name>A0AAV8VAM5_9CUCU</name>
<dbReference type="Proteomes" id="UP001159042">
    <property type="component" value="Unassembled WGS sequence"/>
</dbReference>
<keyword evidence="5" id="KW-0648">Protein biosynthesis</keyword>
<dbReference type="GO" id="GO:0005524">
    <property type="term" value="F:ATP binding"/>
    <property type="evidence" value="ECO:0007669"/>
    <property type="project" value="UniProtKB-KW"/>
</dbReference>
<evidence type="ECO:0000256" key="5">
    <source>
        <dbReference type="ARBA" id="ARBA00022917"/>
    </source>
</evidence>
<evidence type="ECO:0000256" key="3">
    <source>
        <dbReference type="ARBA" id="ARBA00022741"/>
    </source>
</evidence>
<keyword evidence="4" id="KW-0067">ATP-binding</keyword>
<evidence type="ECO:0000313" key="9">
    <source>
        <dbReference type="EMBL" id="KAJ8910961.1"/>
    </source>
</evidence>
<gene>
    <name evidence="9" type="ORF">NQ315_017406</name>
</gene>
<dbReference type="GO" id="GO:0004826">
    <property type="term" value="F:phenylalanine-tRNA ligase activity"/>
    <property type="evidence" value="ECO:0007669"/>
    <property type="project" value="UniProtKB-EC"/>
</dbReference>
<dbReference type="InterPro" id="IPR006195">
    <property type="entry name" value="aa-tRNA-synth_II"/>
</dbReference>
<keyword evidence="2" id="KW-0436">Ligase</keyword>
<dbReference type="PANTHER" id="PTHR11538">
    <property type="entry name" value="PHENYLALANYL-TRNA SYNTHETASE"/>
    <property type="match status" value="1"/>
</dbReference>
<reference evidence="9 10" key="1">
    <citation type="journal article" date="2023" name="Insect Mol. Biol.">
        <title>Genome sequencing provides insights into the evolution of gene families encoding plant cell wall-degrading enzymes in longhorned beetles.</title>
        <authorList>
            <person name="Shin N.R."/>
            <person name="Okamura Y."/>
            <person name="Kirsch R."/>
            <person name="Pauchet Y."/>
        </authorList>
    </citation>
    <scope>NUCLEOTIDE SEQUENCE [LARGE SCALE GENOMIC DNA]</scope>
    <source>
        <strain evidence="9">EAD_L_NR</strain>
    </source>
</reference>
<proteinExistence type="predicted"/>
<dbReference type="GO" id="GO:0005829">
    <property type="term" value="C:cytosol"/>
    <property type="evidence" value="ECO:0007669"/>
    <property type="project" value="TreeGrafter"/>
</dbReference>
<keyword evidence="6" id="KW-0030">Aminoacyl-tRNA synthetase</keyword>
<evidence type="ECO:0000256" key="1">
    <source>
        <dbReference type="ARBA" id="ARBA00012814"/>
    </source>
</evidence>
<evidence type="ECO:0000256" key="2">
    <source>
        <dbReference type="ARBA" id="ARBA00022598"/>
    </source>
</evidence>
<evidence type="ECO:0000256" key="6">
    <source>
        <dbReference type="ARBA" id="ARBA00023146"/>
    </source>
</evidence>
<dbReference type="InterPro" id="IPR045864">
    <property type="entry name" value="aa-tRNA-synth_II/BPL/LPL"/>
</dbReference>
<evidence type="ECO:0000259" key="8">
    <source>
        <dbReference type="PROSITE" id="PS50862"/>
    </source>
</evidence>
<dbReference type="GO" id="GO:0000049">
    <property type="term" value="F:tRNA binding"/>
    <property type="evidence" value="ECO:0007669"/>
    <property type="project" value="InterPro"/>
</dbReference>
<keyword evidence="7" id="KW-0175">Coiled coil</keyword>
<dbReference type="SUPFAM" id="SSF55681">
    <property type="entry name" value="Class II aaRS and biotin synthetases"/>
    <property type="match status" value="1"/>
</dbReference>
<dbReference type="GO" id="GO:0006432">
    <property type="term" value="P:phenylalanyl-tRNA aminoacylation"/>
    <property type="evidence" value="ECO:0007669"/>
    <property type="project" value="TreeGrafter"/>
</dbReference>
<dbReference type="PANTHER" id="PTHR11538:SF40">
    <property type="entry name" value="PHENYLALANINE--TRNA LIGASE ALPHA SUBUNIT"/>
    <property type="match status" value="1"/>
</dbReference>
<dbReference type="AlphaFoldDB" id="A0AAV8VAM5"/>